<name>A0A197JDS6_9FUNG</name>
<evidence type="ECO:0000313" key="1">
    <source>
        <dbReference type="EMBL" id="OAQ23292.1"/>
    </source>
</evidence>
<dbReference type="AlphaFoldDB" id="A0A197JDS6"/>
<dbReference type="Proteomes" id="UP000078512">
    <property type="component" value="Unassembled WGS sequence"/>
</dbReference>
<proteinExistence type="predicted"/>
<reference evidence="1 2" key="1">
    <citation type="submission" date="2016-05" db="EMBL/GenBank/DDBJ databases">
        <title>Genome sequencing reveals origins of a unique bacterial endosymbiosis in the earliest lineages of terrestrial Fungi.</title>
        <authorList>
            <consortium name="DOE Joint Genome Institute"/>
            <person name="Uehling J."/>
            <person name="Gryganskyi A."/>
            <person name="Hameed K."/>
            <person name="Tschaplinski T."/>
            <person name="Misztal P."/>
            <person name="Wu S."/>
            <person name="Desiro A."/>
            <person name="Vande Pol N."/>
            <person name="Du Z.-Y."/>
            <person name="Zienkiewicz A."/>
            <person name="Zienkiewicz K."/>
            <person name="Morin E."/>
            <person name="Tisserant E."/>
            <person name="Splivallo R."/>
            <person name="Hainaut M."/>
            <person name="Henrissat B."/>
            <person name="Ohm R."/>
            <person name="Kuo A."/>
            <person name="Yan J."/>
            <person name="Lipzen A."/>
            <person name="Nolan M."/>
            <person name="Labutti K."/>
            <person name="Barry K."/>
            <person name="Goldstein A."/>
            <person name="Labbe J."/>
            <person name="Schadt C."/>
            <person name="Tuskan G."/>
            <person name="Grigoriev I."/>
            <person name="Martin F."/>
            <person name="Vilgalys R."/>
            <person name="Bonito G."/>
        </authorList>
    </citation>
    <scope>NUCLEOTIDE SEQUENCE [LARGE SCALE GENOMIC DNA]</scope>
    <source>
        <strain evidence="1 2">AG-77</strain>
    </source>
</reference>
<protein>
    <submittedName>
        <fullName evidence="1">Uncharacterized protein</fullName>
    </submittedName>
</protein>
<keyword evidence="2" id="KW-1185">Reference proteome</keyword>
<accession>A0A197JDS6</accession>
<sequence>MTLQKRVLCQLARLTHLRELRMGIPSDCGNRNYRRFDEEYDRQYDCLAMSLERGLDLLSGLRSLRVGCTELTSGEGSYDVLRNRLL</sequence>
<dbReference type="EMBL" id="KV442123">
    <property type="protein sequence ID" value="OAQ23292.1"/>
    <property type="molecule type" value="Genomic_DNA"/>
</dbReference>
<organism evidence="1 2">
    <name type="scientific">Linnemannia elongata AG-77</name>
    <dbReference type="NCBI Taxonomy" id="1314771"/>
    <lineage>
        <taxon>Eukaryota</taxon>
        <taxon>Fungi</taxon>
        <taxon>Fungi incertae sedis</taxon>
        <taxon>Mucoromycota</taxon>
        <taxon>Mortierellomycotina</taxon>
        <taxon>Mortierellomycetes</taxon>
        <taxon>Mortierellales</taxon>
        <taxon>Mortierellaceae</taxon>
        <taxon>Linnemannia</taxon>
    </lineage>
</organism>
<dbReference type="OrthoDB" id="2399335at2759"/>
<gene>
    <name evidence="1" type="ORF">K457DRAFT_236111</name>
</gene>
<evidence type="ECO:0000313" key="2">
    <source>
        <dbReference type="Proteomes" id="UP000078512"/>
    </source>
</evidence>